<gene>
    <name evidence="4" type="ORF">NLU13_4985</name>
</gene>
<dbReference type="SMART" id="SM00906">
    <property type="entry name" value="Fungal_trans"/>
    <property type="match status" value="1"/>
</dbReference>
<feature type="region of interest" description="Disordered" evidence="2">
    <location>
        <begin position="572"/>
        <end position="596"/>
    </location>
</feature>
<dbReference type="EMBL" id="JAPDFR010000003">
    <property type="protein sequence ID" value="KAK0388742.1"/>
    <property type="molecule type" value="Genomic_DNA"/>
</dbReference>
<dbReference type="Proteomes" id="UP001175261">
    <property type="component" value="Unassembled WGS sequence"/>
</dbReference>
<dbReference type="PANTHER" id="PTHR46910:SF9">
    <property type="entry name" value="MISCELLANEOUS ZN(II)2CYS6 TRANSCRIPTION FACTOR (EUROFUNG)"/>
    <property type="match status" value="1"/>
</dbReference>
<dbReference type="AlphaFoldDB" id="A0AA39L971"/>
<dbReference type="Pfam" id="PF04082">
    <property type="entry name" value="Fungal_trans"/>
    <property type="match status" value="1"/>
</dbReference>
<evidence type="ECO:0000259" key="3">
    <source>
        <dbReference type="SMART" id="SM00906"/>
    </source>
</evidence>
<keyword evidence="5" id="KW-1185">Reference proteome</keyword>
<evidence type="ECO:0000256" key="1">
    <source>
        <dbReference type="ARBA" id="ARBA00023242"/>
    </source>
</evidence>
<dbReference type="GO" id="GO:0003677">
    <property type="term" value="F:DNA binding"/>
    <property type="evidence" value="ECO:0007669"/>
    <property type="project" value="InterPro"/>
</dbReference>
<feature type="compositionally biased region" description="Polar residues" evidence="2">
    <location>
        <begin position="346"/>
        <end position="377"/>
    </location>
</feature>
<organism evidence="4 5">
    <name type="scientific">Sarocladium strictum</name>
    <name type="common">Black bundle disease fungus</name>
    <name type="synonym">Acremonium strictum</name>
    <dbReference type="NCBI Taxonomy" id="5046"/>
    <lineage>
        <taxon>Eukaryota</taxon>
        <taxon>Fungi</taxon>
        <taxon>Dikarya</taxon>
        <taxon>Ascomycota</taxon>
        <taxon>Pezizomycotina</taxon>
        <taxon>Sordariomycetes</taxon>
        <taxon>Hypocreomycetidae</taxon>
        <taxon>Hypocreales</taxon>
        <taxon>Sarocladiaceae</taxon>
        <taxon>Sarocladium</taxon>
    </lineage>
</organism>
<evidence type="ECO:0000313" key="5">
    <source>
        <dbReference type="Proteomes" id="UP001175261"/>
    </source>
</evidence>
<feature type="domain" description="Xylanolytic transcriptional activator regulatory" evidence="3">
    <location>
        <begin position="242"/>
        <end position="316"/>
    </location>
</feature>
<dbReference type="PANTHER" id="PTHR46910">
    <property type="entry name" value="TRANSCRIPTION FACTOR PDR1"/>
    <property type="match status" value="1"/>
</dbReference>
<feature type="region of interest" description="Disordered" evidence="2">
    <location>
        <begin position="56"/>
        <end position="101"/>
    </location>
</feature>
<sequence length="703" mass="77695">MLPGRGSEGEAVPPIEIGSFVALQPDKSEFIGSASGVFFANTVFRAFSELRGSQLPVSRHDADDGASPKHPSAHGLLTAGDHDSQEPPPRSDSGPETAETQRRLSYGVYGVDLGSPPRPEDAKELLMTYFRKWHPFFPFLHGPSFMEQVHDFYSQDETNETDANTGTTSHASLCRAVLFQCVFHLGGCLQNSHKSLPAQSKIRTASLMDVVPALARGNDTSALQAMLAIELYLLTQMSLRSASIVHGTLVRVVYNCGFHRCPYRYVQLPTEVRDLRQRIFWCTYVLDRQISQGLGHPLAIRDLEVDVCMPGLGELHKPVSPAHTTSTLSQQNRGDEVRAHLPDVSRCQSNDPSTSAEQLDDTMPQTVQSQPNSDSSEHTLSYMAQYSRLVGSALDLFHMSIDNRSITMLKVQKLTYRIHSWWNSLPSALQNEDTDPVAASGPRYDIFFTVMYHYLILFINRPFLSLPPCSMEFKSCLQNALSAALAILQKLKGWVNHSMLYVFSSTLSAVWMSGLVVAFASINELYPIAKGTVAVNDSIAILSALQHWPSSRHCSKALEMLLVRLQGHCDRRRTGTGTGRTQPATRLGSEDPDSDDVVIQTTQKSTAGNMSRNKRRRLTEVADGSDATAQFDQNPRIGGASAHLVQPVLEYTGPDFGFDASVLAAEDDGRYLPDHEFSFSLDGLFDHAEWDAYVSTLDMHLSL</sequence>
<comment type="caution">
    <text evidence="4">The sequence shown here is derived from an EMBL/GenBank/DDBJ whole genome shotgun (WGS) entry which is preliminary data.</text>
</comment>
<dbReference type="InterPro" id="IPR007219">
    <property type="entry name" value="XnlR_reg_dom"/>
</dbReference>
<keyword evidence="1" id="KW-0539">Nucleus</keyword>
<accession>A0AA39L971</accession>
<feature type="compositionally biased region" description="Basic and acidic residues" evidence="2">
    <location>
        <begin position="58"/>
        <end position="67"/>
    </location>
</feature>
<dbReference type="GO" id="GO:0006351">
    <property type="term" value="P:DNA-templated transcription"/>
    <property type="evidence" value="ECO:0007669"/>
    <property type="project" value="InterPro"/>
</dbReference>
<dbReference type="CDD" id="cd12148">
    <property type="entry name" value="fungal_TF_MHR"/>
    <property type="match status" value="1"/>
</dbReference>
<dbReference type="GO" id="GO:0003700">
    <property type="term" value="F:DNA-binding transcription factor activity"/>
    <property type="evidence" value="ECO:0007669"/>
    <property type="project" value="InterPro"/>
</dbReference>
<dbReference type="InterPro" id="IPR050987">
    <property type="entry name" value="AtrR-like"/>
</dbReference>
<reference evidence="4" key="1">
    <citation type="submission" date="2022-10" db="EMBL/GenBank/DDBJ databases">
        <title>Determination and structural analysis of whole genome sequence of Sarocladium strictum F4-1.</title>
        <authorList>
            <person name="Hu L."/>
            <person name="Jiang Y."/>
        </authorList>
    </citation>
    <scope>NUCLEOTIDE SEQUENCE</scope>
    <source>
        <strain evidence="4">F4-1</strain>
    </source>
</reference>
<protein>
    <recommendedName>
        <fullName evidence="3">Xylanolytic transcriptional activator regulatory domain-containing protein</fullName>
    </recommendedName>
</protein>
<evidence type="ECO:0000313" key="4">
    <source>
        <dbReference type="EMBL" id="KAK0388742.1"/>
    </source>
</evidence>
<feature type="region of interest" description="Disordered" evidence="2">
    <location>
        <begin position="342"/>
        <end position="377"/>
    </location>
</feature>
<dbReference type="GO" id="GO:0008270">
    <property type="term" value="F:zinc ion binding"/>
    <property type="evidence" value="ECO:0007669"/>
    <property type="project" value="InterPro"/>
</dbReference>
<evidence type="ECO:0000256" key="2">
    <source>
        <dbReference type="SAM" id="MobiDB-lite"/>
    </source>
</evidence>
<name>A0AA39L971_SARSR</name>
<proteinExistence type="predicted"/>